<comment type="subcellular location">
    <subcellularLocation>
        <location evidence="1">Nucleus</location>
    </subcellularLocation>
</comment>
<dbReference type="GO" id="GO:0008270">
    <property type="term" value="F:zinc ion binding"/>
    <property type="evidence" value="ECO:0007669"/>
    <property type="project" value="UniProtKB-KW"/>
</dbReference>
<keyword evidence="5" id="KW-0862">Zinc</keyword>
<dbReference type="Pfam" id="PF04082">
    <property type="entry name" value="Fungal_trans"/>
    <property type="match status" value="1"/>
</dbReference>
<feature type="compositionally biased region" description="Gly residues" evidence="8">
    <location>
        <begin position="744"/>
        <end position="754"/>
    </location>
</feature>
<feature type="compositionally biased region" description="Low complexity" evidence="8">
    <location>
        <begin position="644"/>
        <end position="658"/>
    </location>
</feature>
<dbReference type="GO" id="GO:0000981">
    <property type="term" value="F:DNA-binding transcription factor activity, RNA polymerase II-specific"/>
    <property type="evidence" value="ECO:0007669"/>
    <property type="project" value="InterPro"/>
</dbReference>
<evidence type="ECO:0000313" key="10">
    <source>
        <dbReference type="EMBL" id="TIB08639.1"/>
    </source>
</evidence>
<feature type="region of interest" description="Disordered" evidence="8">
    <location>
        <begin position="582"/>
        <end position="666"/>
    </location>
</feature>
<proteinExistence type="predicted"/>
<protein>
    <recommendedName>
        <fullName evidence="9">C2H2-type domain-containing protein</fullName>
    </recommendedName>
</protein>
<feature type="compositionally biased region" description="Low complexity" evidence="8">
    <location>
        <begin position="71"/>
        <end position="82"/>
    </location>
</feature>
<dbReference type="PANTHER" id="PTHR40626">
    <property type="entry name" value="MIP31509P"/>
    <property type="match status" value="1"/>
</dbReference>
<feature type="region of interest" description="Disordered" evidence="8">
    <location>
        <begin position="55"/>
        <end position="87"/>
    </location>
</feature>
<evidence type="ECO:0000256" key="6">
    <source>
        <dbReference type="ARBA" id="ARBA00023242"/>
    </source>
</evidence>
<evidence type="ECO:0000313" key="11">
    <source>
        <dbReference type="Proteomes" id="UP000306954"/>
    </source>
</evidence>
<feature type="region of interest" description="Disordered" evidence="8">
    <location>
        <begin position="739"/>
        <end position="761"/>
    </location>
</feature>
<dbReference type="EMBL" id="SPOF01000055">
    <property type="protein sequence ID" value="TIB08639.1"/>
    <property type="molecule type" value="Genomic_DNA"/>
</dbReference>
<name>A0A4T0HV10_WALIC</name>
<organism evidence="10 11">
    <name type="scientific">Wallemia ichthyophaga</name>
    <dbReference type="NCBI Taxonomy" id="245174"/>
    <lineage>
        <taxon>Eukaryota</taxon>
        <taxon>Fungi</taxon>
        <taxon>Dikarya</taxon>
        <taxon>Basidiomycota</taxon>
        <taxon>Wallemiomycotina</taxon>
        <taxon>Wallemiomycetes</taxon>
        <taxon>Wallemiales</taxon>
        <taxon>Wallemiaceae</taxon>
        <taxon>Wallemia</taxon>
    </lineage>
</organism>
<dbReference type="Pfam" id="PF00096">
    <property type="entry name" value="zf-C2H2"/>
    <property type="match status" value="1"/>
</dbReference>
<accession>A0A4T0HV10</accession>
<dbReference type="PROSITE" id="PS50157">
    <property type="entry name" value="ZINC_FINGER_C2H2_2"/>
    <property type="match status" value="2"/>
</dbReference>
<dbReference type="InterPro" id="IPR051059">
    <property type="entry name" value="VerF-like"/>
</dbReference>
<sequence>MTPGKPSYICEICNAGYSRAEFLRRHKRSVHQKEAGKTFHCLHCDKSFARSDVLSRHRRRCHTEQGGGGSSSKASASASASDSDIDNTSDAELVHKLPINSSNSGNGELTNQINIFDSIGSLIGADYSADYSADYGADYGANYGSDYNTYSQHNEYNNTLNHLLNNPNLDTLAPEKAIRRIEFQDVTTASGTSYNPTHNDANDRFFIPQERFAGPYSIAHWGLPPLNHLSVLCANALQTTNVHLPLMHLPSFKLSDTSVCVAFALCSTGGNSPKPFNKLHSFDNSSLTDAELYSKPGASAAEQTGIIREVVRHEKLAMIHGSLSNKSSKTSQSDFIGLIMALLIYYAPVILEEDAASSIWDGINGGFGFICEAMRSSGLLQTSATWLNPEKPKLTYLGERSKASVYMAWKNWVKDEQKRRAIFIIYLADLLGGIAQGKPPTLRVDEMSNVPLPANEKLWAAPTAQAWASLIDASTRTPTHGEMMFCIFNQLDDSQFSQELGPFARNILISSILRGLLDIGLVDGGSVGRCYLQGLDQSSTIFAFRNALIAWRRGYDFDILCQKQSTYEDQVSFQRQSTLFSTNSKSNMGSRSNSYSNSNSNSNNSNPDSTHTSTSTTSGSPPTSFDPSPTKDHYMGVGVGSNGTTTTNTTTPTTTTTPIENEKRPPFVSEPLPFFWMAQLLLNIISPETSLFFNFVTPPQQTCYNVPRSGRIGMQDKIKNMDLKGMLIASRTFARMQEGMNSGSVGGSGSGSGSGSFDSVY</sequence>
<keyword evidence="6" id="KW-0539">Nucleus</keyword>
<keyword evidence="4 7" id="KW-0863">Zinc-finger</keyword>
<evidence type="ECO:0000256" key="2">
    <source>
        <dbReference type="ARBA" id="ARBA00022723"/>
    </source>
</evidence>
<dbReference type="InterPro" id="IPR013087">
    <property type="entry name" value="Znf_C2H2_type"/>
</dbReference>
<evidence type="ECO:0000259" key="9">
    <source>
        <dbReference type="PROSITE" id="PS50157"/>
    </source>
</evidence>
<dbReference type="PROSITE" id="PS00028">
    <property type="entry name" value="ZINC_FINGER_C2H2_1"/>
    <property type="match status" value="2"/>
</dbReference>
<dbReference type="AlphaFoldDB" id="A0A4T0HV10"/>
<feature type="domain" description="C2H2-type" evidence="9">
    <location>
        <begin position="8"/>
        <end position="36"/>
    </location>
</feature>
<evidence type="ECO:0000256" key="7">
    <source>
        <dbReference type="PROSITE-ProRule" id="PRU00042"/>
    </source>
</evidence>
<comment type="caution">
    <text evidence="10">The sequence shown here is derived from an EMBL/GenBank/DDBJ whole genome shotgun (WGS) entry which is preliminary data.</text>
</comment>
<evidence type="ECO:0000256" key="3">
    <source>
        <dbReference type="ARBA" id="ARBA00022737"/>
    </source>
</evidence>
<evidence type="ECO:0000256" key="1">
    <source>
        <dbReference type="ARBA" id="ARBA00004123"/>
    </source>
</evidence>
<dbReference type="GO" id="GO:0006351">
    <property type="term" value="P:DNA-templated transcription"/>
    <property type="evidence" value="ECO:0007669"/>
    <property type="project" value="InterPro"/>
</dbReference>
<dbReference type="Proteomes" id="UP000306954">
    <property type="component" value="Unassembled WGS sequence"/>
</dbReference>
<dbReference type="GO" id="GO:0000785">
    <property type="term" value="C:chromatin"/>
    <property type="evidence" value="ECO:0007669"/>
    <property type="project" value="TreeGrafter"/>
</dbReference>
<dbReference type="GO" id="GO:0000978">
    <property type="term" value="F:RNA polymerase II cis-regulatory region sequence-specific DNA binding"/>
    <property type="evidence" value="ECO:0007669"/>
    <property type="project" value="InterPro"/>
</dbReference>
<reference evidence="10 11" key="1">
    <citation type="submission" date="2019-03" db="EMBL/GenBank/DDBJ databases">
        <title>Sequencing 23 genomes of Wallemia ichthyophaga.</title>
        <authorList>
            <person name="Gostincar C."/>
        </authorList>
    </citation>
    <scope>NUCLEOTIDE SEQUENCE [LARGE SCALE GENOMIC DNA]</scope>
    <source>
        <strain evidence="10 11">EXF-8621</strain>
    </source>
</reference>
<feature type="compositionally biased region" description="Low complexity" evidence="8">
    <location>
        <begin position="583"/>
        <end position="628"/>
    </location>
</feature>
<keyword evidence="2" id="KW-0479">Metal-binding</keyword>
<dbReference type="PANTHER" id="PTHR40626:SF32">
    <property type="entry name" value="ZINC FINGER PROTEIN RST2"/>
    <property type="match status" value="1"/>
</dbReference>
<evidence type="ECO:0000256" key="4">
    <source>
        <dbReference type="ARBA" id="ARBA00022771"/>
    </source>
</evidence>
<dbReference type="InterPro" id="IPR007219">
    <property type="entry name" value="XnlR_reg_dom"/>
</dbReference>
<feature type="domain" description="C2H2-type" evidence="9">
    <location>
        <begin position="39"/>
        <end position="67"/>
    </location>
</feature>
<dbReference type="SMART" id="SM00355">
    <property type="entry name" value="ZnF_C2H2"/>
    <property type="match status" value="2"/>
</dbReference>
<evidence type="ECO:0000256" key="8">
    <source>
        <dbReference type="SAM" id="MobiDB-lite"/>
    </source>
</evidence>
<dbReference type="SUPFAM" id="SSF57667">
    <property type="entry name" value="beta-beta-alpha zinc fingers"/>
    <property type="match status" value="1"/>
</dbReference>
<evidence type="ECO:0000256" key="5">
    <source>
        <dbReference type="ARBA" id="ARBA00022833"/>
    </source>
</evidence>
<gene>
    <name evidence="10" type="ORF">E3P90_03624</name>
</gene>
<keyword evidence="3" id="KW-0677">Repeat</keyword>
<dbReference type="Gene3D" id="3.30.160.60">
    <property type="entry name" value="Classic Zinc Finger"/>
    <property type="match status" value="1"/>
</dbReference>
<dbReference type="GO" id="GO:0005634">
    <property type="term" value="C:nucleus"/>
    <property type="evidence" value="ECO:0007669"/>
    <property type="project" value="UniProtKB-SubCell"/>
</dbReference>
<dbReference type="InterPro" id="IPR036236">
    <property type="entry name" value="Znf_C2H2_sf"/>
</dbReference>